<evidence type="ECO:0000256" key="1">
    <source>
        <dbReference type="SAM" id="MobiDB-lite"/>
    </source>
</evidence>
<protein>
    <submittedName>
        <fullName evidence="2">Uncharacterized protein</fullName>
    </submittedName>
</protein>
<dbReference type="EMBL" id="BK032506">
    <property type="protein sequence ID" value="DAF43386.1"/>
    <property type="molecule type" value="Genomic_DNA"/>
</dbReference>
<reference evidence="2" key="1">
    <citation type="journal article" date="2021" name="Proc. Natl. Acad. Sci. U.S.A.">
        <title>A Catalog of Tens of Thousands of Viruses from Human Metagenomes Reveals Hidden Associations with Chronic Diseases.</title>
        <authorList>
            <person name="Tisza M.J."/>
            <person name="Buck C.B."/>
        </authorList>
    </citation>
    <scope>NUCLEOTIDE SEQUENCE</scope>
    <source>
        <strain evidence="2">CtEJG5</strain>
    </source>
</reference>
<sequence length="31" mass="3201">MGRRADRIACGGDGDPLGGKATRSRVSPQSK</sequence>
<feature type="region of interest" description="Disordered" evidence="1">
    <location>
        <begin position="1"/>
        <end position="31"/>
    </location>
</feature>
<accession>A0A8S5RYB1</accession>
<evidence type="ECO:0000313" key="2">
    <source>
        <dbReference type="EMBL" id="DAF43386.1"/>
    </source>
</evidence>
<organism evidence="2">
    <name type="scientific">Siphoviridae sp. ctEJG5</name>
    <dbReference type="NCBI Taxonomy" id="2827814"/>
    <lineage>
        <taxon>Viruses</taxon>
        <taxon>Duplodnaviria</taxon>
        <taxon>Heunggongvirae</taxon>
        <taxon>Uroviricota</taxon>
        <taxon>Caudoviricetes</taxon>
    </lineage>
</organism>
<name>A0A8S5RYB1_9CAUD</name>
<proteinExistence type="predicted"/>